<proteinExistence type="inferred from homology"/>
<dbReference type="CDD" id="cd00537">
    <property type="entry name" value="MTHFR"/>
    <property type="match status" value="1"/>
</dbReference>
<sequence length="295" mass="32126">MSLVTESIASPGFTVSIELFPPKGEKAAERALREAEEIHAGMEVAFTSVTYGAGGTTREGTLELVLDLARRHPGRVVAHLTCIGANEGEMGSLLATYLKHGMRDILALRGDLPDGMAPEQAAAGGFRHAIDLVQYLRKLGGFASVGVACFPEGHPETPDLARHLAHFAAKAEAGGDYAVSQFFFENHLWERFMEECARRRIAIPLAPGIMPVRDLEQLLRFAVRCGATVPKFVVDALAPYKDDPEGFKDRSADLAAAQIEGLQRLGVRHAHLYSLNKSDIVIKMADRLGWRKAAR</sequence>
<evidence type="ECO:0000256" key="3">
    <source>
        <dbReference type="ARBA" id="ARBA00006743"/>
    </source>
</evidence>
<dbReference type="GO" id="GO:0009086">
    <property type="term" value="P:methionine biosynthetic process"/>
    <property type="evidence" value="ECO:0007669"/>
    <property type="project" value="TreeGrafter"/>
</dbReference>
<dbReference type="GO" id="GO:0071949">
    <property type="term" value="F:FAD binding"/>
    <property type="evidence" value="ECO:0007669"/>
    <property type="project" value="TreeGrafter"/>
</dbReference>
<gene>
    <name evidence="10" type="ORF">HYZ11_03975</name>
</gene>
<comment type="cofactor">
    <cofactor evidence="1 9">
        <name>FAD</name>
        <dbReference type="ChEBI" id="CHEBI:57692"/>
    </cofactor>
</comment>
<name>A0A932ML35_UNCTE</name>
<dbReference type="Gene3D" id="3.20.20.220">
    <property type="match status" value="1"/>
</dbReference>
<organism evidence="10 11">
    <name type="scientific">Tectimicrobiota bacterium</name>
    <dbReference type="NCBI Taxonomy" id="2528274"/>
    <lineage>
        <taxon>Bacteria</taxon>
        <taxon>Pseudomonadati</taxon>
        <taxon>Nitrospinota/Tectimicrobiota group</taxon>
        <taxon>Candidatus Tectimicrobiota</taxon>
    </lineage>
</organism>
<evidence type="ECO:0000256" key="5">
    <source>
        <dbReference type="ARBA" id="ARBA00022827"/>
    </source>
</evidence>
<comment type="similarity">
    <text evidence="3 9">Belongs to the methylenetetrahydrofolate reductase family.</text>
</comment>
<evidence type="ECO:0000256" key="4">
    <source>
        <dbReference type="ARBA" id="ARBA00022630"/>
    </source>
</evidence>
<dbReference type="Pfam" id="PF02219">
    <property type="entry name" value="MTHFR"/>
    <property type="match status" value="1"/>
</dbReference>
<keyword evidence="6 9" id="KW-0560">Oxidoreductase</keyword>
<evidence type="ECO:0000256" key="9">
    <source>
        <dbReference type="RuleBase" id="RU003862"/>
    </source>
</evidence>
<accession>A0A932ML35</accession>
<evidence type="ECO:0000256" key="6">
    <source>
        <dbReference type="ARBA" id="ARBA00023002"/>
    </source>
</evidence>
<dbReference type="InterPro" id="IPR029041">
    <property type="entry name" value="FAD-linked_oxidoreductase-like"/>
</dbReference>
<evidence type="ECO:0000256" key="7">
    <source>
        <dbReference type="ARBA" id="ARBA00034478"/>
    </source>
</evidence>
<keyword evidence="4 9" id="KW-0285">Flavoprotein</keyword>
<dbReference type="AlphaFoldDB" id="A0A932ML35"/>
<comment type="pathway">
    <text evidence="7">Amino-acid biosynthesis; L-methionine biosynthesis via de novo pathway.</text>
</comment>
<evidence type="ECO:0000256" key="1">
    <source>
        <dbReference type="ARBA" id="ARBA00001974"/>
    </source>
</evidence>
<dbReference type="PANTHER" id="PTHR45754:SF3">
    <property type="entry name" value="METHYLENETETRAHYDROFOLATE REDUCTASE (NADPH)"/>
    <property type="match status" value="1"/>
</dbReference>
<protein>
    <recommendedName>
        <fullName evidence="9">Methylenetetrahydrofolate reductase</fullName>
    </recommendedName>
</protein>
<dbReference type="GO" id="GO:0005829">
    <property type="term" value="C:cytosol"/>
    <property type="evidence" value="ECO:0007669"/>
    <property type="project" value="TreeGrafter"/>
</dbReference>
<keyword evidence="5 9" id="KW-0274">FAD</keyword>
<comment type="caution">
    <text evidence="10">The sequence shown here is derived from an EMBL/GenBank/DDBJ whole genome shotgun (WGS) entry which is preliminary data.</text>
</comment>
<dbReference type="Proteomes" id="UP000782312">
    <property type="component" value="Unassembled WGS sequence"/>
</dbReference>
<dbReference type="SUPFAM" id="SSF51730">
    <property type="entry name" value="FAD-linked oxidoreductase"/>
    <property type="match status" value="1"/>
</dbReference>
<evidence type="ECO:0000256" key="8">
    <source>
        <dbReference type="ARBA" id="ARBA00048628"/>
    </source>
</evidence>
<comment type="pathway">
    <text evidence="2 9">One-carbon metabolism; tetrahydrofolate interconversion.</text>
</comment>
<dbReference type="EMBL" id="JACPUR010000010">
    <property type="protein sequence ID" value="MBI3126744.1"/>
    <property type="molecule type" value="Genomic_DNA"/>
</dbReference>
<dbReference type="InterPro" id="IPR003171">
    <property type="entry name" value="Mehydrof_redctse-like"/>
</dbReference>
<dbReference type="GO" id="GO:0106312">
    <property type="term" value="F:methylenetetrahydrofolate reductase (NADH) activity"/>
    <property type="evidence" value="ECO:0007669"/>
    <property type="project" value="UniProtKB-EC"/>
</dbReference>
<evidence type="ECO:0000313" key="11">
    <source>
        <dbReference type="Proteomes" id="UP000782312"/>
    </source>
</evidence>
<evidence type="ECO:0000313" key="10">
    <source>
        <dbReference type="EMBL" id="MBI3126744.1"/>
    </source>
</evidence>
<evidence type="ECO:0000256" key="2">
    <source>
        <dbReference type="ARBA" id="ARBA00004777"/>
    </source>
</evidence>
<dbReference type="PANTHER" id="PTHR45754">
    <property type="entry name" value="METHYLENETETRAHYDROFOLATE REDUCTASE"/>
    <property type="match status" value="1"/>
</dbReference>
<dbReference type="GO" id="GO:0035999">
    <property type="term" value="P:tetrahydrofolate interconversion"/>
    <property type="evidence" value="ECO:0007669"/>
    <property type="project" value="TreeGrafter"/>
</dbReference>
<comment type="catalytic activity">
    <reaction evidence="8">
        <text>(6S)-5-methyl-5,6,7,8-tetrahydrofolate + NAD(+) = (6R)-5,10-methylene-5,6,7,8-tetrahydrofolate + NADH + H(+)</text>
        <dbReference type="Rhea" id="RHEA:19821"/>
        <dbReference type="ChEBI" id="CHEBI:15378"/>
        <dbReference type="ChEBI" id="CHEBI:15636"/>
        <dbReference type="ChEBI" id="CHEBI:18608"/>
        <dbReference type="ChEBI" id="CHEBI:57540"/>
        <dbReference type="ChEBI" id="CHEBI:57945"/>
        <dbReference type="EC" id="1.5.1.54"/>
    </reaction>
    <physiologicalReaction direction="right-to-left" evidence="8">
        <dbReference type="Rhea" id="RHEA:19823"/>
    </physiologicalReaction>
</comment>
<reference evidence="10" key="1">
    <citation type="submission" date="2020-07" db="EMBL/GenBank/DDBJ databases">
        <title>Huge and variable diversity of episymbiotic CPR bacteria and DPANN archaea in groundwater ecosystems.</title>
        <authorList>
            <person name="He C.Y."/>
            <person name="Keren R."/>
            <person name="Whittaker M."/>
            <person name="Farag I.F."/>
            <person name="Doudna J."/>
            <person name="Cate J.H.D."/>
            <person name="Banfield J.F."/>
        </authorList>
    </citation>
    <scope>NUCLEOTIDE SEQUENCE</scope>
    <source>
        <strain evidence="10">NC_groundwater_763_Ag_S-0.2um_68_21</strain>
    </source>
</reference>